<protein>
    <recommendedName>
        <fullName evidence="3">Aminotransferase-like plant mobile domain-containing protein</fullName>
    </recommendedName>
</protein>
<keyword evidence="2" id="KW-1185">Reference proteome</keyword>
<evidence type="ECO:0000313" key="1">
    <source>
        <dbReference type="EMBL" id="MBA0615477.1"/>
    </source>
</evidence>
<organism evidence="1 2">
    <name type="scientific">Gossypium davidsonii</name>
    <name type="common">Davidson's cotton</name>
    <name type="synonym">Gossypium klotzschianum subsp. davidsonii</name>
    <dbReference type="NCBI Taxonomy" id="34287"/>
    <lineage>
        <taxon>Eukaryota</taxon>
        <taxon>Viridiplantae</taxon>
        <taxon>Streptophyta</taxon>
        <taxon>Embryophyta</taxon>
        <taxon>Tracheophyta</taxon>
        <taxon>Spermatophyta</taxon>
        <taxon>Magnoliopsida</taxon>
        <taxon>eudicotyledons</taxon>
        <taxon>Gunneridae</taxon>
        <taxon>Pentapetalae</taxon>
        <taxon>rosids</taxon>
        <taxon>malvids</taxon>
        <taxon>Malvales</taxon>
        <taxon>Malvaceae</taxon>
        <taxon>Malvoideae</taxon>
        <taxon>Gossypium</taxon>
    </lineage>
</organism>
<accession>A0A7J8RNN6</accession>
<sequence length="130" mass="15241">MGPYSLSPFNLLIGEPYTFSEPINDSTEVERIRYARAYILEIIRGYLMLDLSRNLIHLRWLLELIDFRAADELSWGSTVLQHCIGRCVGRHHQIKPKSEVPYHYYNHGIGGNIRQVMLEYLLLLKIYGLY</sequence>
<reference evidence="1 2" key="1">
    <citation type="journal article" date="2019" name="Genome Biol. Evol.">
        <title>Insights into the evolution of the New World diploid cottons (Gossypium, subgenus Houzingenia) based on genome sequencing.</title>
        <authorList>
            <person name="Grover C.E."/>
            <person name="Arick M.A. 2nd"/>
            <person name="Thrash A."/>
            <person name="Conover J.L."/>
            <person name="Sanders W.S."/>
            <person name="Peterson D.G."/>
            <person name="Frelichowski J.E."/>
            <person name="Scheffler J.A."/>
            <person name="Scheffler B.E."/>
            <person name="Wendel J.F."/>
        </authorList>
    </citation>
    <scope>NUCLEOTIDE SEQUENCE [LARGE SCALE GENOMIC DNA]</scope>
    <source>
        <strain evidence="1">27</strain>
        <tissue evidence="1">Leaf</tissue>
    </source>
</reference>
<dbReference type="Proteomes" id="UP000593561">
    <property type="component" value="Unassembled WGS sequence"/>
</dbReference>
<name>A0A7J8RNN6_GOSDV</name>
<proteinExistence type="predicted"/>
<evidence type="ECO:0000313" key="2">
    <source>
        <dbReference type="Proteomes" id="UP000593561"/>
    </source>
</evidence>
<comment type="caution">
    <text evidence="1">The sequence shown here is derived from an EMBL/GenBank/DDBJ whole genome shotgun (WGS) entry which is preliminary data.</text>
</comment>
<gene>
    <name evidence="1" type="ORF">Godav_015609</name>
</gene>
<dbReference type="EMBL" id="JABFAC010000006">
    <property type="protein sequence ID" value="MBA0615477.1"/>
    <property type="molecule type" value="Genomic_DNA"/>
</dbReference>
<evidence type="ECO:0008006" key="3">
    <source>
        <dbReference type="Google" id="ProtNLM"/>
    </source>
</evidence>
<dbReference type="AlphaFoldDB" id="A0A7J8RNN6"/>